<gene>
    <name evidence="3" type="ORF">DFR70_102914</name>
</gene>
<reference evidence="3 4" key="1">
    <citation type="submission" date="2018-05" db="EMBL/GenBank/DDBJ databases">
        <title>Genomic Encyclopedia of Type Strains, Phase IV (KMG-IV): sequencing the most valuable type-strain genomes for metagenomic binning, comparative biology and taxonomic classification.</title>
        <authorList>
            <person name="Goeker M."/>
        </authorList>
    </citation>
    <scope>NUCLEOTIDE SEQUENCE [LARGE SCALE GENOMIC DNA]</scope>
    <source>
        <strain evidence="3 4">DSM 44704</strain>
    </source>
</reference>
<protein>
    <submittedName>
        <fullName evidence="3">NAD(P)-dependent dehydrogenase (Short-subunit alcohol dehydrogenase family)</fullName>
    </submittedName>
</protein>
<dbReference type="FunFam" id="3.40.50.720:FF:000084">
    <property type="entry name" value="Short-chain dehydrogenase reductase"/>
    <property type="match status" value="1"/>
</dbReference>
<dbReference type="InterPro" id="IPR045017">
    <property type="entry name" value="DECR2-like"/>
</dbReference>
<evidence type="ECO:0000256" key="2">
    <source>
        <dbReference type="ARBA" id="ARBA00023002"/>
    </source>
</evidence>
<sequence>MTVSQPFDYSGRSVFVAGGTSGINLGIAHAYAKAGASVAVLSRKQAKVDAAVAELREHGGSVLGFAADVREFDAVAAALSSARDRFGELDVLVSGAAGNFPAPITAISSNAFNAVIGIDLAGTYNVLRAGYEHLRKPGASVITISAPQSSIPMPLQVHACSAKAGVDMLTRVCAIEWGAAGVRVNAVVPGPITGTEGMARLAPTPQIEQVVTESVPLARFGTAQEIADCCLWLSSPMASYVTGALIPVDGGWSLGGAAQMFTEMRKFVENPERLAGYSSPS</sequence>
<comment type="caution">
    <text evidence="3">The sequence shown here is derived from an EMBL/GenBank/DDBJ whole genome shotgun (WGS) entry which is preliminary data.</text>
</comment>
<dbReference type="PANTHER" id="PTHR43296">
    <property type="entry name" value="PEROXISOMAL 2,4-DIENOYL-COA REDUCTASE"/>
    <property type="match status" value="1"/>
</dbReference>
<keyword evidence="2" id="KW-0560">Oxidoreductase</keyword>
<keyword evidence="1" id="KW-0521">NADP</keyword>
<organism evidence="3 4">
    <name type="scientific">Nocardia tenerifensis</name>
    <dbReference type="NCBI Taxonomy" id="228006"/>
    <lineage>
        <taxon>Bacteria</taxon>
        <taxon>Bacillati</taxon>
        <taxon>Actinomycetota</taxon>
        <taxon>Actinomycetes</taxon>
        <taxon>Mycobacteriales</taxon>
        <taxon>Nocardiaceae</taxon>
        <taxon>Nocardia</taxon>
    </lineage>
</organism>
<dbReference type="InterPro" id="IPR036291">
    <property type="entry name" value="NAD(P)-bd_dom_sf"/>
</dbReference>
<dbReference type="AlphaFoldDB" id="A0A318KCG3"/>
<dbReference type="Gene3D" id="3.40.50.720">
    <property type="entry name" value="NAD(P)-binding Rossmann-like Domain"/>
    <property type="match status" value="1"/>
</dbReference>
<proteinExistence type="predicted"/>
<dbReference type="NCBIfam" id="NF005752">
    <property type="entry name" value="PRK07576.1"/>
    <property type="match status" value="1"/>
</dbReference>
<dbReference type="GO" id="GO:0009062">
    <property type="term" value="P:fatty acid catabolic process"/>
    <property type="evidence" value="ECO:0007669"/>
    <property type="project" value="InterPro"/>
</dbReference>
<evidence type="ECO:0000256" key="1">
    <source>
        <dbReference type="ARBA" id="ARBA00022857"/>
    </source>
</evidence>
<dbReference type="SUPFAM" id="SSF51735">
    <property type="entry name" value="NAD(P)-binding Rossmann-fold domains"/>
    <property type="match status" value="1"/>
</dbReference>
<dbReference type="PRINTS" id="PR00081">
    <property type="entry name" value="GDHRDH"/>
</dbReference>
<accession>A0A318KCG3</accession>
<dbReference type="Proteomes" id="UP000247569">
    <property type="component" value="Unassembled WGS sequence"/>
</dbReference>
<dbReference type="RefSeq" id="WP_063713393.1">
    <property type="nucleotide sequence ID" value="NZ_QJKF01000002.1"/>
</dbReference>
<keyword evidence="4" id="KW-1185">Reference proteome</keyword>
<dbReference type="CDD" id="cd05369">
    <property type="entry name" value="TER_DECR_SDR_a"/>
    <property type="match status" value="1"/>
</dbReference>
<dbReference type="InterPro" id="IPR002347">
    <property type="entry name" value="SDR_fam"/>
</dbReference>
<dbReference type="PANTHER" id="PTHR43296:SF2">
    <property type="entry name" value="PEROXISOMAL 2,4-DIENOYL-COA REDUCTASE [(3E)-ENOYL-COA-PRODUCING]"/>
    <property type="match status" value="1"/>
</dbReference>
<evidence type="ECO:0000313" key="3">
    <source>
        <dbReference type="EMBL" id="PXX69226.1"/>
    </source>
</evidence>
<name>A0A318KCG3_9NOCA</name>
<dbReference type="Pfam" id="PF13561">
    <property type="entry name" value="adh_short_C2"/>
    <property type="match status" value="1"/>
</dbReference>
<dbReference type="GO" id="GO:0008670">
    <property type="term" value="F:2,4-dienoyl-CoA reductase (NADPH) activity"/>
    <property type="evidence" value="ECO:0007669"/>
    <property type="project" value="InterPro"/>
</dbReference>
<evidence type="ECO:0000313" key="4">
    <source>
        <dbReference type="Proteomes" id="UP000247569"/>
    </source>
</evidence>
<dbReference type="EMBL" id="QJKF01000002">
    <property type="protein sequence ID" value="PXX69226.1"/>
    <property type="molecule type" value="Genomic_DNA"/>
</dbReference>